<proteinExistence type="predicted"/>
<feature type="chain" id="PRO_5044831582" evidence="1">
    <location>
        <begin position="20"/>
        <end position="208"/>
    </location>
</feature>
<gene>
    <name evidence="2" type="ORF">HJC23_011798</name>
</gene>
<feature type="signal peptide" evidence="1">
    <location>
        <begin position="1"/>
        <end position="19"/>
    </location>
</feature>
<dbReference type="PANTHER" id="PTHR36383">
    <property type="entry name" value="OS09G0529350 PROTEIN"/>
    <property type="match status" value="1"/>
</dbReference>
<dbReference type="EMBL" id="JABMIG020000171">
    <property type="protein sequence ID" value="KAL3787650.1"/>
    <property type="molecule type" value="Genomic_DNA"/>
</dbReference>
<dbReference type="Proteomes" id="UP001516023">
    <property type="component" value="Unassembled WGS sequence"/>
</dbReference>
<dbReference type="AlphaFoldDB" id="A0ABD3PMQ7"/>
<sequence length="208" mass="22876">MKLSFLFFFCLSNFDASDSFVIVKSSSRNGLTLKRNNHKLAQQRGQSLASGRRSNDEDKFSFQQRIESVKTGVLGALAGGIAATPFIALHDIPSYGLASWEFDTDMGAIQSALFAIVYRYCVRENDKNDMLNMGVIGAFVVVRTLSRVRVPAYCSAAPLDCGDPLGYFDWDMIQQLLLNGVESAALFGGAAAAMEVAYDRNWISKFPN</sequence>
<keyword evidence="3" id="KW-1185">Reference proteome</keyword>
<evidence type="ECO:0000313" key="3">
    <source>
        <dbReference type="Proteomes" id="UP001516023"/>
    </source>
</evidence>
<reference evidence="2 3" key="1">
    <citation type="journal article" date="2020" name="G3 (Bethesda)">
        <title>Improved Reference Genome for Cyclotella cryptica CCMP332, a Model for Cell Wall Morphogenesis, Salinity Adaptation, and Lipid Production in Diatoms (Bacillariophyta).</title>
        <authorList>
            <person name="Roberts W.R."/>
            <person name="Downey K.M."/>
            <person name="Ruck E.C."/>
            <person name="Traller J.C."/>
            <person name="Alverson A.J."/>
        </authorList>
    </citation>
    <scope>NUCLEOTIDE SEQUENCE [LARGE SCALE GENOMIC DNA]</scope>
    <source>
        <strain evidence="2 3">CCMP332</strain>
    </source>
</reference>
<evidence type="ECO:0000313" key="2">
    <source>
        <dbReference type="EMBL" id="KAL3787650.1"/>
    </source>
</evidence>
<comment type="caution">
    <text evidence="2">The sequence shown here is derived from an EMBL/GenBank/DDBJ whole genome shotgun (WGS) entry which is preliminary data.</text>
</comment>
<name>A0ABD3PMQ7_9STRA</name>
<protein>
    <submittedName>
        <fullName evidence="2">Uncharacterized protein</fullName>
    </submittedName>
</protein>
<dbReference type="PANTHER" id="PTHR36383:SF1">
    <property type="entry name" value="PROTEIN, PUTATIVE-RELATED"/>
    <property type="match status" value="1"/>
</dbReference>
<keyword evidence="1" id="KW-0732">Signal</keyword>
<evidence type="ECO:0000256" key="1">
    <source>
        <dbReference type="SAM" id="SignalP"/>
    </source>
</evidence>
<organism evidence="2 3">
    <name type="scientific">Cyclotella cryptica</name>
    <dbReference type="NCBI Taxonomy" id="29204"/>
    <lineage>
        <taxon>Eukaryota</taxon>
        <taxon>Sar</taxon>
        <taxon>Stramenopiles</taxon>
        <taxon>Ochrophyta</taxon>
        <taxon>Bacillariophyta</taxon>
        <taxon>Coscinodiscophyceae</taxon>
        <taxon>Thalassiosirophycidae</taxon>
        <taxon>Stephanodiscales</taxon>
        <taxon>Stephanodiscaceae</taxon>
        <taxon>Cyclotella</taxon>
    </lineage>
</organism>
<accession>A0ABD3PMQ7</accession>